<protein>
    <recommendedName>
        <fullName evidence="8">Integral membrane bound transporter domain-containing protein</fullName>
    </recommendedName>
</protein>
<dbReference type="STRING" id="3750.A0A498K9I9"/>
<gene>
    <name evidence="9" type="ORF">DVH24_026793</name>
</gene>
<feature type="transmembrane region" description="Helical" evidence="7">
    <location>
        <begin position="450"/>
        <end position="468"/>
    </location>
</feature>
<evidence type="ECO:0000256" key="5">
    <source>
        <dbReference type="ARBA" id="ARBA00023136"/>
    </source>
</evidence>
<feature type="transmembrane region" description="Helical" evidence="7">
    <location>
        <begin position="520"/>
        <end position="542"/>
    </location>
</feature>
<feature type="transmembrane region" description="Helical" evidence="7">
    <location>
        <begin position="12"/>
        <end position="35"/>
    </location>
</feature>
<evidence type="ECO:0000313" key="10">
    <source>
        <dbReference type="Proteomes" id="UP000290289"/>
    </source>
</evidence>
<keyword evidence="4 7" id="KW-1133">Transmembrane helix</keyword>
<sequence>MGDHQTQSLWRMRLCSALRTALACIIVGCTTLYGPPQLQKYLTYSSFSYITTILIVPDATVGDVMRSSWHVIFATAQVLVSSVLTLWLVEPKNFSVGVAAAAVALSAFVVALPESTHLMSKRIAFGQFVNVYVGTVIHGAQTGVVMHPLGVASSTALGALASVVAVLFPYPRLSYYEVCKSWRLYAGNASQRLTRFIEAIASRDKSGALELLSQGQSLSKEAAKLLHNITNNLETMVWERPHIKFLKPKYMDLGERLQETEVPLRGMEIALSSCSSHPVNLIDEELRGNLQSSEAHVRLRLLQAKYSLPSDATLAPESDREIFDKPLWTKKPTTKNHEDLPAFFFLYCMELLLENQPIARNPRNTRKPNQEPSDSQNQHLWNFKRVWRNIIPSRRSLIFALKCSLALGLAVLFGLLYNKENGYWSGLTIAISFVTGRQATFTVTNARVQGTALGSIYGILWFFIFHGLEKFRLLPLLPWIIICHFLRYSRMYGQAGGVSAAIGALLILGRDNYGAPSEFAIARIIEASIGLLCFLTVEIAFYPMRAATLAKNKLSQSMGVLRDSIEGVNLCAPASTGLRDKQRKLKSHVKELEKFIQEAETEPNCWFLPFKGSGYNQVLGSLSKIADLLLFVAYKTEFLAQVEQNFGGVWEELRQQMNADLGLLKEKINSPLRCLEEATSIKPLQVSETKSESDYHDSELGNPPRGFATLGTDDEEVETIVSNFLQHLQEVADKVHASNSEEKHKSQMVLCLTSLGFCIQSITRETMEMKKDVRKLVKFNAHT</sequence>
<dbReference type="OrthoDB" id="68611at2759"/>
<dbReference type="AlphaFoldDB" id="A0A498K9I9"/>
<proteinExistence type="predicted"/>
<feature type="transmembrane region" description="Helical" evidence="7">
    <location>
        <begin position="150"/>
        <end position="170"/>
    </location>
</feature>
<evidence type="ECO:0000256" key="6">
    <source>
        <dbReference type="SAM" id="MobiDB-lite"/>
    </source>
</evidence>
<evidence type="ECO:0000256" key="1">
    <source>
        <dbReference type="ARBA" id="ARBA00004651"/>
    </source>
</evidence>
<organism evidence="9 10">
    <name type="scientific">Malus domestica</name>
    <name type="common">Apple</name>
    <name type="synonym">Pyrus malus</name>
    <dbReference type="NCBI Taxonomy" id="3750"/>
    <lineage>
        <taxon>Eukaryota</taxon>
        <taxon>Viridiplantae</taxon>
        <taxon>Streptophyta</taxon>
        <taxon>Embryophyta</taxon>
        <taxon>Tracheophyta</taxon>
        <taxon>Spermatophyta</taxon>
        <taxon>Magnoliopsida</taxon>
        <taxon>eudicotyledons</taxon>
        <taxon>Gunneridae</taxon>
        <taxon>Pentapetalae</taxon>
        <taxon>rosids</taxon>
        <taxon>fabids</taxon>
        <taxon>Rosales</taxon>
        <taxon>Rosaceae</taxon>
        <taxon>Amygdaloideae</taxon>
        <taxon>Maleae</taxon>
        <taxon>Malus</taxon>
    </lineage>
</organism>
<feature type="transmembrane region" description="Helical" evidence="7">
    <location>
        <begin position="94"/>
        <end position="112"/>
    </location>
</feature>
<feature type="region of interest" description="Disordered" evidence="6">
    <location>
        <begin position="685"/>
        <end position="704"/>
    </location>
</feature>
<name>A0A498K9I9_MALDO</name>
<feature type="transmembrane region" description="Helical" evidence="7">
    <location>
        <begin position="397"/>
        <end position="417"/>
    </location>
</feature>
<keyword evidence="2" id="KW-1003">Cell membrane</keyword>
<evidence type="ECO:0000256" key="4">
    <source>
        <dbReference type="ARBA" id="ARBA00022989"/>
    </source>
</evidence>
<dbReference type="EMBL" id="RDQH01000330">
    <property type="protein sequence ID" value="RXI02263.1"/>
    <property type="molecule type" value="Genomic_DNA"/>
</dbReference>
<keyword evidence="10" id="KW-1185">Reference proteome</keyword>
<evidence type="ECO:0000256" key="3">
    <source>
        <dbReference type="ARBA" id="ARBA00022692"/>
    </source>
</evidence>
<evidence type="ECO:0000256" key="7">
    <source>
        <dbReference type="SAM" id="Phobius"/>
    </source>
</evidence>
<feature type="domain" description="Integral membrane bound transporter" evidence="8">
    <location>
        <begin position="409"/>
        <end position="536"/>
    </location>
</feature>
<dbReference type="PANTHER" id="PTHR30509:SF34">
    <property type="entry name" value="F3L24.34 PROTEIN"/>
    <property type="match status" value="1"/>
</dbReference>
<feature type="transmembrane region" description="Helical" evidence="7">
    <location>
        <begin position="488"/>
        <end position="508"/>
    </location>
</feature>
<keyword evidence="5 7" id="KW-0472">Membrane</keyword>
<keyword evidence="3 7" id="KW-0812">Transmembrane</keyword>
<feature type="compositionally biased region" description="Basic and acidic residues" evidence="6">
    <location>
        <begin position="689"/>
        <end position="699"/>
    </location>
</feature>
<dbReference type="GO" id="GO:0005886">
    <property type="term" value="C:plasma membrane"/>
    <property type="evidence" value="ECO:0007669"/>
    <property type="project" value="UniProtKB-SubCell"/>
</dbReference>
<dbReference type="InterPro" id="IPR049453">
    <property type="entry name" value="Memb_transporter_dom"/>
</dbReference>
<accession>A0A498K9I9</accession>
<dbReference type="Proteomes" id="UP000290289">
    <property type="component" value="Chromosome 4"/>
</dbReference>
<evidence type="ECO:0000256" key="2">
    <source>
        <dbReference type="ARBA" id="ARBA00022475"/>
    </source>
</evidence>
<evidence type="ECO:0000259" key="8">
    <source>
        <dbReference type="Pfam" id="PF13515"/>
    </source>
</evidence>
<reference evidence="9 10" key="1">
    <citation type="submission" date="2018-10" db="EMBL/GenBank/DDBJ databases">
        <title>A high-quality apple genome assembly.</title>
        <authorList>
            <person name="Hu J."/>
        </authorList>
    </citation>
    <scope>NUCLEOTIDE SEQUENCE [LARGE SCALE GENOMIC DNA]</scope>
    <source>
        <strain evidence="10">cv. HFTH1</strain>
        <tissue evidence="9">Young leaf</tissue>
    </source>
</reference>
<comment type="subcellular location">
    <subcellularLocation>
        <location evidence="1">Cell membrane</location>
        <topology evidence="1">Multi-pass membrane protein</topology>
    </subcellularLocation>
</comment>
<feature type="transmembrane region" description="Helical" evidence="7">
    <location>
        <begin position="69"/>
        <end position="88"/>
    </location>
</feature>
<evidence type="ECO:0000313" key="9">
    <source>
        <dbReference type="EMBL" id="RXI02263.1"/>
    </source>
</evidence>
<comment type="caution">
    <text evidence="9">The sequence shown here is derived from an EMBL/GenBank/DDBJ whole genome shotgun (WGS) entry which is preliminary data.</text>
</comment>
<dbReference type="PANTHER" id="PTHR30509">
    <property type="entry name" value="P-HYDROXYBENZOIC ACID EFFLUX PUMP SUBUNIT-RELATED"/>
    <property type="match status" value="1"/>
</dbReference>
<dbReference type="Pfam" id="PF13515">
    <property type="entry name" value="FUSC_2"/>
    <property type="match status" value="1"/>
</dbReference>